<name>A0A2T0SYJ7_9BACT</name>
<proteinExistence type="predicted"/>
<dbReference type="Proteomes" id="UP000238375">
    <property type="component" value="Unassembled WGS sequence"/>
</dbReference>
<keyword evidence="2" id="KW-1185">Reference proteome</keyword>
<sequence>MALTADNPVESLAQAVYTALAVDLLPNDQGRRPYQGDINCYHFQQTWGSTALGFGGMGGSAITQAYTTVIVCKQQAVVYFGGRKAYRVDQMNQNFADDLKNHRMASCKRAAERYTEEQLTEV</sequence>
<accession>A0A2T0SYJ7</accession>
<dbReference type="OrthoDB" id="2083345at2"/>
<gene>
    <name evidence="1" type="ORF">CLV58_109219</name>
</gene>
<reference evidence="1 2" key="1">
    <citation type="submission" date="2018-03" db="EMBL/GenBank/DDBJ databases">
        <title>Genomic Encyclopedia of Archaeal and Bacterial Type Strains, Phase II (KMG-II): from individual species to whole genera.</title>
        <authorList>
            <person name="Goeker M."/>
        </authorList>
    </citation>
    <scope>NUCLEOTIDE SEQUENCE [LARGE SCALE GENOMIC DNA]</scope>
    <source>
        <strain evidence="1 2">DSM 28354</strain>
    </source>
</reference>
<evidence type="ECO:0000313" key="1">
    <source>
        <dbReference type="EMBL" id="PRY38492.1"/>
    </source>
</evidence>
<dbReference type="EMBL" id="PVTE01000009">
    <property type="protein sequence ID" value="PRY38492.1"/>
    <property type="molecule type" value="Genomic_DNA"/>
</dbReference>
<dbReference type="AlphaFoldDB" id="A0A2T0SYJ7"/>
<protein>
    <submittedName>
        <fullName evidence="1">Uncharacterized protein</fullName>
    </submittedName>
</protein>
<organism evidence="1 2">
    <name type="scientific">Spirosoma oryzae</name>
    <dbReference type="NCBI Taxonomy" id="1469603"/>
    <lineage>
        <taxon>Bacteria</taxon>
        <taxon>Pseudomonadati</taxon>
        <taxon>Bacteroidota</taxon>
        <taxon>Cytophagia</taxon>
        <taxon>Cytophagales</taxon>
        <taxon>Cytophagaceae</taxon>
        <taxon>Spirosoma</taxon>
    </lineage>
</organism>
<comment type="caution">
    <text evidence="1">The sequence shown here is derived from an EMBL/GenBank/DDBJ whole genome shotgun (WGS) entry which is preliminary data.</text>
</comment>
<evidence type="ECO:0000313" key="2">
    <source>
        <dbReference type="Proteomes" id="UP000238375"/>
    </source>
</evidence>
<dbReference type="RefSeq" id="WP_106138221.1">
    <property type="nucleotide sequence ID" value="NZ_PVTE01000009.1"/>
</dbReference>